<reference evidence="1" key="1">
    <citation type="submission" date="2019-08" db="EMBL/GenBank/DDBJ databases">
        <authorList>
            <person name="Kucharzyk K."/>
            <person name="Murdoch R.W."/>
            <person name="Higgins S."/>
            <person name="Loffler F."/>
        </authorList>
    </citation>
    <scope>NUCLEOTIDE SEQUENCE</scope>
</reference>
<dbReference type="AlphaFoldDB" id="A0A644Z7K3"/>
<organism evidence="1">
    <name type="scientific">bioreactor metagenome</name>
    <dbReference type="NCBI Taxonomy" id="1076179"/>
    <lineage>
        <taxon>unclassified sequences</taxon>
        <taxon>metagenomes</taxon>
        <taxon>ecological metagenomes</taxon>
    </lineage>
</organism>
<evidence type="ECO:0000313" key="1">
    <source>
        <dbReference type="EMBL" id="MPM36816.1"/>
    </source>
</evidence>
<name>A0A644Z7K3_9ZZZZ</name>
<sequence length="91" mass="9964">MAVHNGGEALFLIAALKIRMVGLHVLRHIGENAHTHAVVMFPRIPNDGAGRILNAQNQTLGEQVHARFVEVDCIPAPCVRIERGDLLHRCG</sequence>
<accession>A0A644Z7K3</accession>
<proteinExistence type="predicted"/>
<protein>
    <submittedName>
        <fullName evidence="1">Uncharacterized protein</fullName>
    </submittedName>
</protein>
<comment type="caution">
    <text evidence="1">The sequence shown here is derived from an EMBL/GenBank/DDBJ whole genome shotgun (WGS) entry which is preliminary data.</text>
</comment>
<gene>
    <name evidence="1" type="ORF">SDC9_83419</name>
</gene>
<dbReference type="EMBL" id="VSSQ01007732">
    <property type="protein sequence ID" value="MPM36816.1"/>
    <property type="molecule type" value="Genomic_DNA"/>
</dbReference>